<reference evidence="1" key="1">
    <citation type="journal article" date="2023" name="Mol. Phylogenet. Evol.">
        <title>Genome-scale phylogeny and comparative genomics of the fungal order Sordariales.</title>
        <authorList>
            <person name="Hensen N."/>
            <person name="Bonometti L."/>
            <person name="Westerberg I."/>
            <person name="Brannstrom I.O."/>
            <person name="Guillou S."/>
            <person name="Cros-Aarteil S."/>
            <person name="Calhoun S."/>
            <person name="Haridas S."/>
            <person name="Kuo A."/>
            <person name="Mondo S."/>
            <person name="Pangilinan J."/>
            <person name="Riley R."/>
            <person name="LaButti K."/>
            <person name="Andreopoulos B."/>
            <person name="Lipzen A."/>
            <person name="Chen C."/>
            <person name="Yan M."/>
            <person name="Daum C."/>
            <person name="Ng V."/>
            <person name="Clum A."/>
            <person name="Steindorff A."/>
            <person name="Ohm R.A."/>
            <person name="Martin F."/>
            <person name="Silar P."/>
            <person name="Natvig D.O."/>
            <person name="Lalanne C."/>
            <person name="Gautier V."/>
            <person name="Ament-Velasquez S.L."/>
            <person name="Kruys A."/>
            <person name="Hutchinson M.I."/>
            <person name="Powell A.J."/>
            <person name="Barry K."/>
            <person name="Miller A.N."/>
            <person name="Grigoriev I.V."/>
            <person name="Debuchy R."/>
            <person name="Gladieux P."/>
            <person name="Hiltunen Thoren M."/>
            <person name="Johannesson H."/>
        </authorList>
    </citation>
    <scope>NUCLEOTIDE SEQUENCE</scope>
    <source>
        <strain evidence="1">CBS 168.71</strain>
    </source>
</reference>
<organism evidence="1 2">
    <name type="scientific">Chaetomium fimeti</name>
    <dbReference type="NCBI Taxonomy" id="1854472"/>
    <lineage>
        <taxon>Eukaryota</taxon>
        <taxon>Fungi</taxon>
        <taxon>Dikarya</taxon>
        <taxon>Ascomycota</taxon>
        <taxon>Pezizomycotina</taxon>
        <taxon>Sordariomycetes</taxon>
        <taxon>Sordariomycetidae</taxon>
        <taxon>Sordariales</taxon>
        <taxon>Chaetomiaceae</taxon>
        <taxon>Chaetomium</taxon>
    </lineage>
</organism>
<dbReference type="RefSeq" id="XP_062657742.1">
    <property type="nucleotide sequence ID" value="XM_062805303.1"/>
</dbReference>
<dbReference type="GeneID" id="87842251"/>
<gene>
    <name evidence="1" type="ORF">B0H64DRAFT_418199</name>
</gene>
<keyword evidence="2" id="KW-1185">Reference proteome</keyword>
<dbReference type="AlphaFoldDB" id="A0AAE0LQX4"/>
<reference evidence="1" key="2">
    <citation type="submission" date="2023-06" db="EMBL/GenBank/DDBJ databases">
        <authorList>
            <consortium name="Lawrence Berkeley National Laboratory"/>
            <person name="Haridas S."/>
            <person name="Hensen N."/>
            <person name="Bonometti L."/>
            <person name="Westerberg I."/>
            <person name="Brannstrom I.O."/>
            <person name="Guillou S."/>
            <person name="Cros-Aarteil S."/>
            <person name="Calhoun S."/>
            <person name="Kuo A."/>
            <person name="Mondo S."/>
            <person name="Pangilinan J."/>
            <person name="Riley R."/>
            <person name="Labutti K."/>
            <person name="Andreopoulos B."/>
            <person name="Lipzen A."/>
            <person name="Chen C."/>
            <person name="Yanf M."/>
            <person name="Daum C."/>
            <person name="Ng V."/>
            <person name="Clum A."/>
            <person name="Steindorff A."/>
            <person name="Ohm R."/>
            <person name="Martin F."/>
            <person name="Silar P."/>
            <person name="Natvig D."/>
            <person name="Lalanne C."/>
            <person name="Gautier V."/>
            <person name="Ament-Velasquez S.L."/>
            <person name="Kruys A."/>
            <person name="Hutchinson M.I."/>
            <person name="Powell A.J."/>
            <person name="Barry K."/>
            <person name="Miller A.N."/>
            <person name="Grigoriev I.V."/>
            <person name="Debuchy R."/>
            <person name="Gladieux P."/>
            <person name="Thoren M.H."/>
            <person name="Johannesson H."/>
        </authorList>
    </citation>
    <scope>NUCLEOTIDE SEQUENCE</scope>
    <source>
        <strain evidence="1">CBS 168.71</strain>
    </source>
</reference>
<name>A0AAE0LQX4_9PEZI</name>
<evidence type="ECO:0000313" key="2">
    <source>
        <dbReference type="Proteomes" id="UP001278766"/>
    </source>
</evidence>
<proteinExistence type="predicted"/>
<protein>
    <submittedName>
        <fullName evidence="1">Uncharacterized protein</fullName>
    </submittedName>
</protein>
<dbReference type="Proteomes" id="UP001278766">
    <property type="component" value="Unassembled WGS sequence"/>
</dbReference>
<comment type="caution">
    <text evidence="1">The sequence shown here is derived from an EMBL/GenBank/DDBJ whole genome shotgun (WGS) entry which is preliminary data.</text>
</comment>
<evidence type="ECO:0000313" key="1">
    <source>
        <dbReference type="EMBL" id="KAK3294228.1"/>
    </source>
</evidence>
<sequence>MAGPDPGVPFIRVTGSGRRAPGAVCPGPAPPSRRFNYFPNPLDSLPHVVIGNILGWLPRDDCFWRCVTAMHVAKALSVATVQPLRIVPLSWLVSWERGSPPKVASGDAVENVPSLVRFTIDRDGLSKVEKLVEPPQFNRQRFDDKAFVIEREDVFGPSLAVFKLSLLEDFEDYKFAVWDTPTPPDLAHCPITLERPLSIRRYHSVDLTAVTGITFFILGGSIFGAHGHTRARPSAMATYQHLGRRVRDLEKYGDWVYVPLPPGDTVRAVGDCRLHVDPSTTFERPSRLAFLDHKEYGEGVEVLFDALPSADDPGLDNWLYYEMKGTLDFWLHPRNESISVRGGAQIPQMDLWEEVPEGE</sequence>
<accession>A0AAE0LQX4</accession>
<dbReference type="EMBL" id="JAUEPN010000005">
    <property type="protein sequence ID" value="KAK3294228.1"/>
    <property type="molecule type" value="Genomic_DNA"/>
</dbReference>